<proteinExistence type="predicted"/>
<evidence type="ECO:0000313" key="8">
    <source>
        <dbReference type="Proteomes" id="UP000191285"/>
    </source>
</evidence>
<gene>
    <name evidence="7" type="ORF">PENSTE_c006G06540</name>
</gene>
<dbReference type="InterPro" id="IPR050140">
    <property type="entry name" value="SRY-related_HMG-box_TF-like"/>
</dbReference>
<keyword evidence="4" id="KW-0539">Nucleus</keyword>
<dbReference type="AlphaFoldDB" id="A0A1V6TG50"/>
<dbReference type="InterPro" id="IPR009071">
    <property type="entry name" value="HMG_box_dom"/>
</dbReference>
<evidence type="ECO:0000256" key="1">
    <source>
        <dbReference type="ARBA" id="ARBA00023015"/>
    </source>
</evidence>
<dbReference type="STRING" id="303698.A0A1V6TG50"/>
<feature type="domain" description="HMG box" evidence="6">
    <location>
        <begin position="141"/>
        <end position="209"/>
    </location>
</feature>
<keyword evidence="2 4" id="KW-0238">DNA-binding</keyword>
<feature type="DNA-binding region" description="HMG box" evidence="4">
    <location>
        <begin position="141"/>
        <end position="209"/>
    </location>
</feature>
<dbReference type="GO" id="GO:0000122">
    <property type="term" value="P:negative regulation of transcription by RNA polymerase II"/>
    <property type="evidence" value="ECO:0007669"/>
    <property type="project" value="TreeGrafter"/>
</dbReference>
<comment type="caution">
    <text evidence="7">The sequence shown here is derived from an EMBL/GenBank/DDBJ whole genome shotgun (WGS) entry which is preliminary data.</text>
</comment>
<evidence type="ECO:0000313" key="7">
    <source>
        <dbReference type="EMBL" id="OQE25146.1"/>
    </source>
</evidence>
<evidence type="ECO:0000256" key="5">
    <source>
        <dbReference type="SAM" id="MobiDB-lite"/>
    </source>
</evidence>
<feature type="region of interest" description="Disordered" evidence="5">
    <location>
        <begin position="255"/>
        <end position="275"/>
    </location>
</feature>
<dbReference type="GO" id="GO:0005634">
    <property type="term" value="C:nucleus"/>
    <property type="evidence" value="ECO:0007669"/>
    <property type="project" value="UniProtKB-UniRule"/>
</dbReference>
<dbReference type="PROSITE" id="PS50118">
    <property type="entry name" value="HMG_BOX_2"/>
    <property type="match status" value="1"/>
</dbReference>
<dbReference type="CDD" id="cd01389">
    <property type="entry name" value="HMG-box_ROX1-like"/>
    <property type="match status" value="1"/>
</dbReference>
<reference evidence="8" key="1">
    <citation type="journal article" date="2017" name="Nat. Microbiol.">
        <title>Global analysis of biosynthetic gene clusters reveals vast potential of secondary metabolite production in Penicillium species.</title>
        <authorList>
            <person name="Nielsen J.C."/>
            <person name="Grijseels S."/>
            <person name="Prigent S."/>
            <person name="Ji B."/>
            <person name="Dainat J."/>
            <person name="Nielsen K.F."/>
            <person name="Frisvad J.C."/>
            <person name="Workman M."/>
            <person name="Nielsen J."/>
        </authorList>
    </citation>
    <scope>NUCLEOTIDE SEQUENCE [LARGE SCALE GENOMIC DNA]</scope>
    <source>
        <strain evidence="8">IBT 24891</strain>
    </source>
</reference>
<dbReference type="SUPFAM" id="SSF47095">
    <property type="entry name" value="HMG-box"/>
    <property type="match status" value="1"/>
</dbReference>
<dbReference type="PANTHER" id="PTHR10270">
    <property type="entry name" value="SOX TRANSCRIPTION FACTOR"/>
    <property type="match status" value="1"/>
</dbReference>
<protein>
    <recommendedName>
        <fullName evidence="6">HMG box domain-containing protein</fullName>
    </recommendedName>
</protein>
<dbReference type="EMBL" id="MLKD01000006">
    <property type="protein sequence ID" value="OQE25146.1"/>
    <property type="molecule type" value="Genomic_DNA"/>
</dbReference>
<dbReference type="Pfam" id="PF00505">
    <property type="entry name" value="HMG_box"/>
    <property type="match status" value="1"/>
</dbReference>
<accession>A0A1V6TG50</accession>
<dbReference type="GO" id="GO:0001228">
    <property type="term" value="F:DNA-binding transcription activator activity, RNA polymerase II-specific"/>
    <property type="evidence" value="ECO:0007669"/>
    <property type="project" value="TreeGrafter"/>
</dbReference>
<feature type="compositionally biased region" description="Low complexity" evidence="5">
    <location>
        <begin position="112"/>
        <end position="122"/>
    </location>
</feature>
<evidence type="ECO:0000256" key="3">
    <source>
        <dbReference type="ARBA" id="ARBA00023163"/>
    </source>
</evidence>
<dbReference type="FunFam" id="1.10.30.10:FF:000041">
    <property type="entry name" value="HMG box family protein"/>
    <property type="match status" value="1"/>
</dbReference>
<dbReference type="GO" id="GO:0000978">
    <property type="term" value="F:RNA polymerase II cis-regulatory region sequence-specific DNA binding"/>
    <property type="evidence" value="ECO:0007669"/>
    <property type="project" value="TreeGrafter"/>
</dbReference>
<dbReference type="GO" id="GO:0030154">
    <property type="term" value="P:cell differentiation"/>
    <property type="evidence" value="ECO:0007669"/>
    <property type="project" value="TreeGrafter"/>
</dbReference>
<feature type="region of interest" description="Disordered" evidence="5">
    <location>
        <begin position="104"/>
        <end position="123"/>
    </location>
</feature>
<dbReference type="InterPro" id="IPR036910">
    <property type="entry name" value="HMG_box_dom_sf"/>
</dbReference>
<feature type="region of interest" description="Disordered" evidence="5">
    <location>
        <begin position="334"/>
        <end position="356"/>
    </location>
</feature>
<dbReference type="OrthoDB" id="6247875at2759"/>
<keyword evidence="3" id="KW-0804">Transcription</keyword>
<keyword evidence="8" id="KW-1185">Reference proteome</keyword>
<evidence type="ECO:0000256" key="2">
    <source>
        <dbReference type="ARBA" id="ARBA00023125"/>
    </source>
</evidence>
<name>A0A1V6TG50_9EURO</name>
<keyword evidence="1" id="KW-0805">Transcription regulation</keyword>
<evidence type="ECO:0000259" key="6">
    <source>
        <dbReference type="PROSITE" id="PS50118"/>
    </source>
</evidence>
<dbReference type="Gene3D" id="1.10.30.10">
    <property type="entry name" value="High mobility group box domain"/>
    <property type="match status" value="1"/>
</dbReference>
<sequence length="690" mass="76625">MSYDRVLPAPVAVRHDASGSNLLHSNPFEHKIMNDLPMSHGALPHRPEPLATACRYPEYRPNTVTQIHQQMAMYHGKSEPYTPPIDSSPAIEIHPRQQSISTAPLPLREHSPISSGSSSPVKSGKDDYASQWCLCKPDPKIPRPRNAFILYRQHHQAAVVAHNPGLANPEISKIIGMQWRALTEGEKNKWRALAEEEKARHAQQYPTYRYQPKRAGRDGTTRLPGSGISHNPSGGSTCNNCGGRIMNAPSSPMTPFTPTAQRAASLSGGPPGRNITTTMTVRSSHAGEKELQPIRIDQPDHRARPRKFQEFGDQFPDNKRRRISHASIKSDLPIHRNRSPESASPYSMSPHPYSAHPDMAQQQRQVLPSISRPFNGPPSMTGQAGPESSLKLAPLKTSTPIMTPLTPFSQDGGNISVEATVMTIPYLNKIKVLAKISPPLQPALRQTPIMRGPVISIDGQDQTLVQSAIAYLERMFKKEAKYHVRIFQGPNIKEPNAESSSDPTVEYLDTISSWHRVSDEVKDFVRTLNTDFNNDAIHEIRDDCSASPKTLIPKTSNLQINSPQASDADSEHSASTNTSLTALPLALVPRYQLTTADAFACSIPIRDSYTSLDHWQWMASLWRTCVGPDITVYIRECSREELERFGGNPVEMRLQDARTIVIRKVVGSPGLLEEKALKRVGFEIEDFLTQ</sequence>
<dbReference type="Proteomes" id="UP000191285">
    <property type="component" value="Unassembled WGS sequence"/>
</dbReference>
<feature type="compositionally biased region" description="Polar residues" evidence="5">
    <location>
        <begin position="255"/>
        <end position="264"/>
    </location>
</feature>
<evidence type="ECO:0000256" key="4">
    <source>
        <dbReference type="PROSITE-ProRule" id="PRU00267"/>
    </source>
</evidence>
<dbReference type="PANTHER" id="PTHR10270:SF320">
    <property type="entry name" value="BOX TRANSCRIPTIONAL REGULATOR, PUTATIVE (AFU_ORTHOLOGUE AFUA_4G10820)-RELATED"/>
    <property type="match status" value="1"/>
</dbReference>
<dbReference type="SMART" id="SM00398">
    <property type="entry name" value="HMG"/>
    <property type="match status" value="1"/>
</dbReference>
<organism evidence="7 8">
    <name type="scientific">Penicillium steckii</name>
    <dbReference type="NCBI Taxonomy" id="303698"/>
    <lineage>
        <taxon>Eukaryota</taxon>
        <taxon>Fungi</taxon>
        <taxon>Dikarya</taxon>
        <taxon>Ascomycota</taxon>
        <taxon>Pezizomycotina</taxon>
        <taxon>Eurotiomycetes</taxon>
        <taxon>Eurotiomycetidae</taxon>
        <taxon>Eurotiales</taxon>
        <taxon>Aspergillaceae</taxon>
        <taxon>Penicillium</taxon>
    </lineage>
</organism>